<keyword evidence="2 4" id="KW-0479">Metal-binding</keyword>
<evidence type="ECO:0000256" key="2">
    <source>
        <dbReference type="ARBA" id="ARBA00022723"/>
    </source>
</evidence>
<evidence type="ECO:0000256" key="3">
    <source>
        <dbReference type="ARBA" id="ARBA00023004"/>
    </source>
</evidence>
<dbReference type="Pfam" id="PF01231">
    <property type="entry name" value="IDO"/>
    <property type="match status" value="1"/>
</dbReference>
<keyword evidence="4" id="KW-0349">Heme</keyword>
<dbReference type="GO" id="GO:0046872">
    <property type="term" value="F:metal ion binding"/>
    <property type="evidence" value="ECO:0007669"/>
    <property type="project" value="UniProtKB-KW"/>
</dbReference>
<evidence type="ECO:0000313" key="5">
    <source>
        <dbReference type="EMBL" id="KAI0294639.1"/>
    </source>
</evidence>
<dbReference type="GO" id="GO:0019441">
    <property type="term" value="P:L-tryptophan catabolic process to kynurenine"/>
    <property type="evidence" value="ECO:0007669"/>
    <property type="project" value="InterPro"/>
</dbReference>
<proteinExistence type="inferred from homology"/>
<keyword evidence="6" id="KW-1185">Reference proteome</keyword>
<evidence type="ECO:0000313" key="6">
    <source>
        <dbReference type="Proteomes" id="UP001203297"/>
    </source>
</evidence>
<dbReference type="GO" id="GO:0005737">
    <property type="term" value="C:cytoplasm"/>
    <property type="evidence" value="ECO:0007669"/>
    <property type="project" value="TreeGrafter"/>
</dbReference>
<accession>A0AAD4LXN9</accession>
<feature type="binding site" description="proximal binding residue" evidence="4">
    <location>
        <position position="406"/>
    </location>
    <ligand>
        <name>heme b</name>
        <dbReference type="ChEBI" id="CHEBI:60344"/>
    </ligand>
    <ligandPart>
        <name>Fe</name>
        <dbReference type="ChEBI" id="CHEBI:18248"/>
    </ligandPart>
</feature>
<gene>
    <name evidence="5" type="ORF">B0F90DRAFT_1639749</name>
</gene>
<evidence type="ECO:0000256" key="4">
    <source>
        <dbReference type="PIRSR" id="PIRSR600898-1"/>
    </source>
</evidence>
<evidence type="ECO:0000256" key="1">
    <source>
        <dbReference type="ARBA" id="ARBA00007119"/>
    </source>
</evidence>
<dbReference type="GO" id="GO:0034354">
    <property type="term" value="P:'de novo' NAD+ biosynthetic process from L-tryptophan"/>
    <property type="evidence" value="ECO:0007669"/>
    <property type="project" value="TreeGrafter"/>
</dbReference>
<protein>
    <submittedName>
        <fullName evidence="5">Indoleamine 2,3-dioxygenase</fullName>
    </submittedName>
</protein>
<dbReference type="GO" id="GO:0020037">
    <property type="term" value="F:heme binding"/>
    <property type="evidence" value="ECO:0007669"/>
    <property type="project" value="InterPro"/>
</dbReference>
<dbReference type="GO" id="GO:0033754">
    <property type="term" value="F:indoleamine 2,3-dioxygenase activity"/>
    <property type="evidence" value="ECO:0007669"/>
    <property type="project" value="TreeGrafter"/>
</dbReference>
<dbReference type="Gene3D" id="1.20.58.480">
    <property type="match status" value="1"/>
</dbReference>
<dbReference type="InterPro" id="IPR000898">
    <property type="entry name" value="Indolamine_dOase"/>
</dbReference>
<sequence>MAPHDISIGSPQLPWRENAPSLPDGAIAAAADHSYIWKYGFLARGPSNVREHLPPLYAVWADLLAQAKSAPVRLRDPSPVAEGWRESIRKMPYISPSPLIQRADMDVLIRARQVLVCLLHFYIHSLPVEPTPTTPARVPSCLARPLLALSRALGVPPVVTYADTTQYNYAVDDTNTNTEDGKKRLRVLNNFSGTEDEAHFYLTSLHIEAAGAKALNAIRILLDNQRQHKHQHQHQHQNYDARAEQLTALAGHIRTMNATLANVRNGCAPSVFYHSVRPWYVGCPTRGAWIFDLGGEEEEEGGETLRSRWVSADGVVEPMAGSTAAQSALFHALDVFLNIEEHTHETQKGGNFLMRMRAFFPLADRCFVDALALETRGFRKRGIMSEAEVKAYNDVVTALRDWRTTHVRIATLYVVNQARGIAEKDKSGERETLLDEKGTGGTELVPFLKGVRDRTGEGAINMPEERRRRT</sequence>
<dbReference type="PANTHER" id="PTHR28657:SF5">
    <property type="entry name" value="INDOLEAMINE 2,3-DIOXYGENASE"/>
    <property type="match status" value="1"/>
</dbReference>
<dbReference type="SUPFAM" id="SSF140959">
    <property type="entry name" value="Indolic compounds 2,3-dioxygenase-like"/>
    <property type="match status" value="1"/>
</dbReference>
<dbReference type="AlphaFoldDB" id="A0AAD4LXN9"/>
<dbReference type="Proteomes" id="UP001203297">
    <property type="component" value="Unassembled WGS sequence"/>
</dbReference>
<organism evidence="5 6">
    <name type="scientific">Multifurca ochricompacta</name>
    <dbReference type="NCBI Taxonomy" id="376703"/>
    <lineage>
        <taxon>Eukaryota</taxon>
        <taxon>Fungi</taxon>
        <taxon>Dikarya</taxon>
        <taxon>Basidiomycota</taxon>
        <taxon>Agaricomycotina</taxon>
        <taxon>Agaricomycetes</taxon>
        <taxon>Russulales</taxon>
        <taxon>Russulaceae</taxon>
        <taxon>Multifurca</taxon>
    </lineage>
</organism>
<dbReference type="PANTHER" id="PTHR28657">
    <property type="entry name" value="INDOLEAMINE 2,3-DIOXYGENASE"/>
    <property type="match status" value="1"/>
</dbReference>
<name>A0AAD4LXN9_9AGAM</name>
<reference evidence="5" key="1">
    <citation type="journal article" date="2022" name="New Phytol.">
        <title>Evolutionary transition to the ectomycorrhizal habit in the genomes of a hyperdiverse lineage of mushroom-forming fungi.</title>
        <authorList>
            <person name="Looney B."/>
            <person name="Miyauchi S."/>
            <person name="Morin E."/>
            <person name="Drula E."/>
            <person name="Courty P.E."/>
            <person name="Kohler A."/>
            <person name="Kuo A."/>
            <person name="LaButti K."/>
            <person name="Pangilinan J."/>
            <person name="Lipzen A."/>
            <person name="Riley R."/>
            <person name="Andreopoulos W."/>
            <person name="He G."/>
            <person name="Johnson J."/>
            <person name="Nolan M."/>
            <person name="Tritt A."/>
            <person name="Barry K.W."/>
            <person name="Grigoriev I.V."/>
            <person name="Nagy L.G."/>
            <person name="Hibbett D."/>
            <person name="Henrissat B."/>
            <person name="Matheny P.B."/>
            <person name="Labbe J."/>
            <person name="Martin F.M."/>
        </authorList>
    </citation>
    <scope>NUCLEOTIDE SEQUENCE</scope>
    <source>
        <strain evidence="5">BPL690</strain>
    </source>
</reference>
<dbReference type="EMBL" id="WTXG01000071">
    <property type="protein sequence ID" value="KAI0294639.1"/>
    <property type="molecule type" value="Genomic_DNA"/>
</dbReference>
<dbReference type="InterPro" id="IPR037217">
    <property type="entry name" value="Trp/Indoleamine_2_3_dOase-like"/>
</dbReference>
<comment type="similarity">
    <text evidence="1">Belongs to the indoleamine 2,3-dioxygenase family.</text>
</comment>
<keyword evidence="3 4" id="KW-0408">Iron</keyword>
<comment type="caution">
    <text evidence="5">The sequence shown here is derived from an EMBL/GenBank/DDBJ whole genome shotgun (WGS) entry which is preliminary data.</text>
</comment>